<evidence type="ECO:0000313" key="3">
    <source>
        <dbReference type="Proteomes" id="UP001222680"/>
    </source>
</evidence>
<dbReference type="Pfam" id="PF19455">
    <property type="entry name" value="DUF5993"/>
    <property type="match status" value="1"/>
</dbReference>
<proteinExistence type="predicted"/>
<organism evidence="2 3">
    <name type="scientific">Edwardsiella ictaluri</name>
    <dbReference type="NCBI Taxonomy" id="67780"/>
    <lineage>
        <taxon>Bacteria</taxon>
        <taxon>Pseudomonadati</taxon>
        <taxon>Pseudomonadota</taxon>
        <taxon>Gammaproteobacteria</taxon>
        <taxon>Enterobacterales</taxon>
        <taxon>Hafniaceae</taxon>
        <taxon>Edwardsiella</taxon>
    </lineage>
</organism>
<gene>
    <name evidence="2" type="ORF">MAY91_12320</name>
</gene>
<dbReference type="RefSeq" id="WP_015870503.1">
    <property type="nucleotide sequence ID" value="NZ_AP028097.1"/>
</dbReference>
<name>A0ABY8GDX1_EDWIC</name>
<accession>A0ABY8GDX1</accession>
<protein>
    <submittedName>
        <fullName evidence="2">DUF5993 family protein</fullName>
    </submittedName>
</protein>
<dbReference type="InterPro" id="IPR046035">
    <property type="entry name" value="DUF5993"/>
</dbReference>
<keyword evidence="1" id="KW-1133">Transmembrane helix</keyword>
<dbReference type="Proteomes" id="UP001222680">
    <property type="component" value="Chromosome"/>
</dbReference>
<keyword evidence="1" id="KW-0812">Transmembrane</keyword>
<feature type="transmembrane region" description="Helical" evidence="1">
    <location>
        <begin position="26"/>
        <end position="44"/>
    </location>
</feature>
<evidence type="ECO:0000313" key="2">
    <source>
        <dbReference type="EMBL" id="WFN95697.1"/>
    </source>
</evidence>
<evidence type="ECO:0000256" key="1">
    <source>
        <dbReference type="SAM" id="Phobius"/>
    </source>
</evidence>
<keyword evidence="3" id="KW-1185">Reference proteome</keyword>
<reference evidence="2 3" key="1">
    <citation type="submission" date="2022-02" db="EMBL/GenBank/DDBJ databases">
        <title>Phenotypic, genotypic and serological characterization of Edwardsiella ictaluri from catfish and ornamental fish species.</title>
        <authorList>
            <person name="Rose D."/>
            <person name="Tekedar H.C."/>
            <person name="Waldbieser G.C."/>
            <person name="Aarattuthodi S."/>
            <person name="Griffin M.J."/>
        </authorList>
    </citation>
    <scope>NUCLEOTIDE SEQUENCE [LARGE SCALE GENOMIC DNA]</scope>
    <source>
        <strain evidence="2 3">13 TAL-140 K3</strain>
    </source>
</reference>
<keyword evidence="1" id="KW-0472">Membrane</keyword>
<sequence length="52" mass="6077">MYMFLPFLIAFGTVLSTIAGKKKLTYILWLILVVITLFWFKHHAINTLTLSF</sequence>
<dbReference type="EMBL" id="CP092014">
    <property type="protein sequence ID" value="WFN95697.1"/>
    <property type="molecule type" value="Genomic_DNA"/>
</dbReference>
<dbReference type="GeneID" id="69538146"/>